<proteinExistence type="predicted"/>
<gene>
    <name evidence="1" type="ORF">SDC9_184077</name>
</gene>
<reference evidence="1" key="1">
    <citation type="submission" date="2019-08" db="EMBL/GenBank/DDBJ databases">
        <authorList>
            <person name="Kucharzyk K."/>
            <person name="Murdoch R.W."/>
            <person name="Higgins S."/>
            <person name="Loffler F."/>
        </authorList>
    </citation>
    <scope>NUCLEOTIDE SEQUENCE</scope>
</reference>
<name>A0A645HC10_9ZZZZ</name>
<dbReference type="AlphaFoldDB" id="A0A645HC10"/>
<protein>
    <submittedName>
        <fullName evidence="1">Uncharacterized protein</fullName>
    </submittedName>
</protein>
<sequence length="72" mass="7574">MDDFRLFGIGVEVARNAVVKTHPDGNKHIALVGVHVGGNIAVHAQHSPVERMIGGDGGKSEDGGAEWDIAFL</sequence>
<organism evidence="1">
    <name type="scientific">bioreactor metagenome</name>
    <dbReference type="NCBI Taxonomy" id="1076179"/>
    <lineage>
        <taxon>unclassified sequences</taxon>
        <taxon>metagenomes</taxon>
        <taxon>ecological metagenomes</taxon>
    </lineage>
</organism>
<dbReference type="EMBL" id="VSSQ01090769">
    <property type="protein sequence ID" value="MPN36568.1"/>
    <property type="molecule type" value="Genomic_DNA"/>
</dbReference>
<accession>A0A645HC10</accession>
<evidence type="ECO:0000313" key="1">
    <source>
        <dbReference type="EMBL" id="MPN36568.1"/>
    </source>
</evidence>
<comment type="caution">
    <text evidence="1">The sequence shown here is derived from an EMBL/GenBank/DDBJ whole genome shotgun (WGS) entry which is preliminary data.</text>
</comment>